<feature type="domain" description="J" evidence="2">
    <location>
        <begin position="64"/>
        <end position="128"/>
    </location>
</feature>
<dbReference type="InterPro" id="IPR001623">
    <property type="entry name" value="DnaJ_domain"/>
</dbReference>
<name>A0A9W7KRF2_9STRA</name>
<gene>
    <name evidence="3" type="ORF">TrVE_jg12367</name>
</gene>
<dbReference type="AlphaFoldDB" id="A0A9W7KRF2"/>
<dbReference type="PRINTS" id="PR00625">
    <property type="entry name" value="JDOMAIN"/>
</dbReference>
<dbReference type="GO" id="GO:0051082">
    <property type="term" value="F:unfolded protein binding"/>
    <property type="evidence" value="ECO:0007669"/>
    <property type="project" value="TreeGrafter"/>
</dbReference>
<evidence type="ECO:0000313" key="3">
    <source>
        <dbReference type="EMBL" id="GMI09034.1"/>
    </source>
</evidence>
<dbReference type="PROSITE" id="PS50076">
    <property type="entry name" value="DNAJ_2"/>
    <property type="match status" value="1"/>
</dbReference>
<dbReference type="SMART" id="SM00271">
    <property type="entry name" value="DnaJ"/>
    <property type="match status" value="1"/>
</dbReference>
<dbReference type="EMBL" id="BRXX01000392">
    <property type="protein sequence ID" value="GMI09034.1"/>
    <property type="molecule type" value="Genomic_DNA"/>
</dbReference>
<proteinExistence type="predicted"/>
<dbReference type="GO" id="GO:0042026">
    <property type="term" value="P:protein refolding"/>
    <property type="evidence" value="ECO:0007669"/>
    <property type="project" value="TreeGrafter"/>
</dbReference>
<feature type="transmembrane region" description="Helical" evidence="1">
    <location>
        <begin position="38"/>
        <end position="56"/>
    </location>
</feature>
<dbReference type="CDD" id="cd06257">
    <property type="entry name" value="DnaJ"/>
    <property type="match status" value="1"/>
</dbReference>
<dbReference type="GO" id="GO:0005737">
    <property type="term" value="C:cytoplasm"/>
    <property type="evidence" value="ECO:0007669"/>
    <property type="project" value="TreeGrafter"/>
</dbReference>
<reference evidence="4" key="1">
    <citation type="journal article" date="2023" name="Commun. Biol.">
        <title>Genome analysis of Parmales, the sister group of diatoms, reveals the evolutionary specialization of diatoms from phago-mixotrophs to photoautotrophs.</title>
        <authorList>
            <person name="Ban H."/>
            <person name="Sato S."/>
            <person name="Yoshikawa S."/>
            <person name="Yamada K."/>
            <person name="Nakamura Y."/>
            <person name="Ichinomiya M."/>
            <person name="Sato N."/>
            <person name="Blanc-Mathieu R."/>
            <person name="Endo H."/>
            <person name="Kuwata A."/>
            <person name="Ogata H."/>
        </authorList>
    </citation>
    <scope>NUCLEOTIDE SEQUENCE [LARGE SCALE GENOMIC DNA]</scope>
    <source>
        <strain evidence="4">NIES 3699</strain>
    </source>
</reference>
<dbReference type="InterPro" id="IPR036869">
    <property type="entry name" value="J_dom_sf"/>
</dbReference>
<dbReference type="SUPFAM" id="SSF46565">
    <property type="entry name" value="Chaperone J-domain"/>
    <property type="match status" value="1"/>
</dbReference>
<dbReference type="PANTHER" id="PTHR43096">
    <property type="entry name" value="DNAJ HOMOLOG 1, MITOCHONDRIAL-RELATED"/>
    <property type="match status" value="1"/>
</dbReference>
<protein>
    <recommendedName>
        <fullName evidence="2">J domain-containing protein</fullName>
    </recommendedName>
</protein>
<comment type="caution">
    <text evidence="3">The sequence shown here is derived from an EMBL/GenBank/DDBJ whole genome shotgun (WGS) entry which is preliminary data.</text>
</comment>
<evidence type="ECO:0000259" key="2">
    <source>
        <dbReference type="PROSITE" id="PS50076"/>
    </source>
</evidence>
<dbReference type="Pfam" id="PF00226">
    <property type="entry name" value="DnaJ"/>
    <property type="match status" value="1"/>
</dbReference>
<feature type="transmembrane region" description="Helical" evidence="1">
    <location>
        <begin position="174"/>
        <end position="191"/>
    </location>
</feature>
<organism evidence="3 4">
    <name type="scientific">Triparma verrucosa</name>
    <dbReference type="NCBI Taxonomy" id="1606542"/>
    <lineage>
        <taxon>Eukaryota</taxon>
        <taxon>Sar</taxon>
        <taxon>Stramenopiles</taxon>
        <taxon>Ochrophyta</taxon>
        <taxon>Bolidophyceae</taxon>
        <taxon>Parmales</taxon>
        <taxon>Triparmaceae</taxon>
        <taxon>Triparma</taxon>
    </lineage>
</organism>
<keyword evidence="1" id="KW-0472">Membrane</keyword>
<feature type="transmembrane region" description="Helical" evidence="1">
    <location>
        <begin position="143"/>
        <end position="162"/>
    </location>
</feature>
<dbReference type="InterPro" id="IPR018253">
    <property type="entry name" value="DnaJ_domain_CS"/>
</dbReference>
<dbReference type="Proteomes" id="UP001165160">
    <property type="component" value="Unassembled WGS sequence"/>
</dbReference>
<evidence type="ECO:0000313" key="4">
    <source>
        <dbReference type="Proteomes" id="UP001165160"/>
    </source>
</evidence>
<accession>A0A9W7KRF2</accession>
<feature type="transmembrane region" description="Helical" evidence="1">
    <location>
        <begin position="211"/>
        <end position="233"/>
    </location>
</feature>
<dbReference type="PANTHER" id="PTHR43096:SF10">
    <property type="entry name" value="CHAPERONE PROTEIN DNAJ A6, CHLOROPLASTIC"/>
    <property type="match status" value="1"/>
</dbReference>
<dbReference type="Gene3D" id="1.10.287.110">
    <property type="entry name" value="DnaJ domain"/>
    <property type="match status" value="1"/>
</dbReference>
<feature type="transmembrane region" description="Helical" evidence="1">
    <location>
        <begin position="12"/>
        <end position="31"/>
    </location>
</feature>
<sequence length="356" mass="39482">MSDDSSSDGLTSFLFYTLFVYPSCSWILKPGRFPRKTAILYAIGFLACLAFFKTGFEIAEKPPNHYCVLGVTRSSTAMEIKKSYKRLSLELHPDKNKSPDAADQFSHLKSSYDVLMDLENRVVYNKFGSEGVKNNKSTFDETAMLLEMGIFYGTWAMLSFVLTLGKSGTIARTWIYTGMIVMLLVEITLMTQEDPLPEWFFPRTTEFEWIWLLHLLFPAFMNGCRCLGGFLYVDVDGEVRKLLGELKESHRDVLLVLRDVQIGVQSLSARGGGGQHRLGGEGGQVDAAEGGSPMKAPIIKATPTGKLKELETKLAKSNAQVEQAVGALKNEGGKGSGLGFYAMIIGYIALTYFFNN</sequence>
<feature type="transmembrane region" description="Helical" evidence="1">
    <location>
        <begin position="338"/>
        <end position="355"/>
    </location>
</feature>
<keyword evidence="1" id="KW-0812">Transmembrane</keyword>
<dbReference type="PROSITE" id="PS00636">
    <property type="entry name" value="DNAJ_1"/>
    <property type="match status" value="1"/>
</dbReference>
<evidence type="ECO:0000256" key="1">
    <source>
        <dbReference type="SAM" id="Phobius"/>
    </source>
</evidence>
<keyword evidence="4" id="KW-1185">Reference proteome</keyword>
<keyword evidence="1" id="KW-1133">Transmembrane helix</keyword>